<dbReference type="EMBL" id="JAAAXJ010000001">
    <property type="protein sequence ID" value="NBJ22912.1"/>
    <property type="molecule type" value="Genomic_DNA"/>
</dbReference>
<accession>A0ABW9YRP8</accession>
<protein>
    <submittedName>
        <fullName evidence="2">Uncharacterized protein</fullName>
    </submittedName>
</protein>
<comment type="caution">
    <text evidence="2">The sequence shown here is derived from an EMBL/GenBank/DDBJ whole genome shotgun (WGS) entry which is preliminary data.</text>
</comment>
<keyword evidence="1" id="KW-0732">Signal</keyword>
<name>A0ABW9YRP8_9HYPH</name>
<sequence length="147" mass="16630">MLRAILATAVLATGAFLGTLPEAQAQGLVPCAREHGFCRVPYPTRVIYGVPGRSVEMFVRGGGVPCSNRVFGDPAPGIVKRCAFVARGGYDRGFDRGYGGYDDGYRRPPRAYGQDYGGYEREYRRDDRRYREDDDGYRRTYREFEVY</sequence>
<dbReference type="Proteomes" id="UP000818323">
    <property type="component" value="Unassembled WGS sequence"/>
</dbReference>
<reference evidence="2 3" key="1">
    <citation type="submission" date="2020-01" db="EMBL/GenBank/DDBJ databases">
        <title>Microvirga sp. nov., an arsenate reduction bacterium isolated from Tibet hotspring sediments.</title>
        <authorList>
            <person name="Yuan C.-G."/>
        </authorList>
    </citation>
    <scope>NUCLEOTIDE SEQUENCE [LARGE SCALE GENOMIC DNA]</scope>
    <source>
        <strain evidence="2 3">SYSU G3D203</strain>
    </source>
</reference>
<feature type="chain" id="PRO_5046245916" evidence="1">
    <location>
        <begin position="26"/>
        <end position="147"/>
    </location>
</feature>
<proteinExistence type="predicted"/>
<feature type="signal peptide" evidence="1">
    <location>
        <begin position="1"/>
        <end position="25"/>
    </location>
</feature>
<evidence type="ECO:0000256" key="1">
    <source>
        <dbReference type="SAM" id="SignalP"/>
    </source>
</evidence>
<gene>
    <name evidence="2" type="ORF">GR303_00880</name>
</gene>
<keyword evidence="3" id="KW-1185">Reference proteome</keyword>
<evidence type="ECO:0000313" key="3">
    <source>
        <dbReference type="Proteomes" id="UP000818323"/>
    </source>
</evidence>
<evidence type="ECO:0000313" key="2">
    <source>
        <dbReference type="EMBL" id="NBJ22912.1"/>
    </source>
</evidence>
<dbReference type="RefSeq" id="WP_161721521.1">
    <property type="nucleotide sequence ID" value="NZ_JAAAXI010000002.1"/>
</dbReference>
<organism evidence="2 3">
    <name type="scientific">Microvirga arsenatis</name>
    <dbReference type="NCBI Taxonomy" id="2692265"/>
    <lineage>
        <taxon>Bacteria</taxon>
        <taxon>Pseudomonadati</taxon>
        <taxon>Pseudomonadota</taxon>
        <taxon>Alphaproteobacteria</taxon>
        <taxon>Hyphomicrobiales</taxon>
        <taxon>Methylobacteriaceae</taxon>
        <taxon>Microvirga</taxon>
    </lineage>
</organism>